<reference evidence="2 3" key="1">
    <citation type="journal article" date="2014" name="PLoS Genet.">
        <title>Hidden diversity in honey bee gut symbionts detected by single-cell genomics.</title>
        <authorList>
            <person name="Engel P."/>
            <person name="Stepanauskas R."/>
            <person name="Moran N."/>
        </authorList>
    </citation>
    <scope>NUCLEOTIDE SEQUENCE [LARGE SCALE GENOMIC DNA]</scope>
    <source>
        <strain evidence="2 3">SCGC AB-598-J21</strain>
    </source>
</reference>
<evidence type="ECO:0000259" key="1">
    <source>
        <dbReference type="Pfam" id="PF00535"/>
    </source>
</evidence>
<dbReference type="PANTHER" id="PTHR10859">
    <property type="entry name" value="GLYCOSYL TRANSFERASE"/>
    <property type="match status" value="1"/>
</dbReference>
<dbReference type="Gene3D" id="3.90.550.10">
    <property type="entry name" value="Spore Coat Polysaccharide Biosynthesis Protein SpsA, Chain A"/>
    <property type="match status" value="1"/>
</dbReference>
<dbReference type="EMBL" id="AVQL01000436">
    <property type="protein sequence ID" value="KEQ01104.1"/>
    <property type="molecule type" value="Genomic_DNA"/>
</dbReference>
<protein>
    <submittedName>
        <fullName evidence="2">Glycosyltransferase, probably involved in cell wall biogenesis</fullName>
    </submittedName>
</protein>
<organism evidence="2 3">
    <name type="scientific">Snodgrassella alvi SCGC AB-598-J21</name>
    <dbReference type="NCBI Taxonomy" id="1385367"/>
    <lineage>
        <taxon>Bacteria</taxon>
        <taxon>Pseudomonadati</taxon>
        <taxon>Pseudomonadota</taxon>
        <taxon>Betaproteobacteria</taxon>
        <taxon>Neisseriales</taxon>
        <taxon>Neisseriaceae</taxon>
        <taxon>Snodgrassella</taxon>
    </lineage>
</organism>
<dbReference type="InterPro" id="IPR001173">
    <property type="entry name" value="Glyco_trans_2-like"/>
</dbReference>
<dbReference type="PANTHER" id="PTHR10859:SF91">
    <property type="entry name" value="DOLICHYL-PHOSPHATE BETA-GLUCOSYLTRANSFERASE"/>
    <property type="match status" value="1"/>
</dbReference>
<dbReference type="InterPro" id="IPR029044">
    <property type="entry name" value="Nucleotide-diphossugar_trans"/>
</dbReference>
<keyword evidence="2" id="KW-0808">Transferase</keyword>
<dbReference type="GO" id="GO:0016740">
    <property type="term" value="F:transferase activity"/>
    <property type="evidence" value="ECO:0007669"/>
    <property type="project" value="UniProtKB-KW"/>
</dbReference>
<evidence type="ECO:0000313" key="3">
    <source>
        <dbReference type="Proteomes" id="UP000027644"/>
    </source>
</evidence>
<dbReference type="AlphaFoldDB" id="A0A074W0V6"/>
<gene>
    <name evidence="2" type="ORF">SASC598J21_011010</name>
</gene>
<dbReference type="Proteomes" id="UP000027644">
    <property type="component" value="Unassembled WGS sequence"/>
</dbReference>
<dbReference type="CDD" id="cd04179">
    <property type="entry name" value="DPM_DPG-synthase_like"/>
    <property type="match status" value="1"/>
</dbReference>
<dbReference type="Pfam" id="PF00535">
    <property type="entry name" value="Glycos_transf_2"/>
    <property type="match status" value="1"/>
</dbReference>
<feature type="domain" description="Glycosyltransferase 2-like" evidence="1">
    <location>
        <begin position="6"/>
        <end position="141"/>
    </location>
</feature>
<accession>A0A074W0V6</accession>
<comment type="caution">
    <text evidence="2">The sequence shown here is derived from an EMBL/GenBank/DDBJ whole genome shotgun (WGS) entry which is preliminary data.</text>
</comment>
<name>A0A074W0V6_9NEIS</name>
<evidence type="ECO:0000313" key="2">
    <source>
        <dbReference type="EMBL" id="KEQ01104.1"/>
    </source>
</evidence>
<dbReference type="SUPFAM" id="SSF53448">
    <property type="entry name" value="Nucleotide-diphospho-sugar transferases"/>
    <property type="match status" value="1"/>
</dbReference>
<dbReference type="GO" id="GO:0006487">
    <property type="term" value="P:protein N-linked glycosylation"/>
    <property type="evidence" value="ECO:0007669"/>
    <property type="project" value="TreeGrafter"/>
</dbReference>
<proteinExistence type="predicted"/>
<sequence>MRLLALIPHYNHLHTVGKVAQSMLGYGIDCLIVDDGSDETIRTQLRELLQPGIEIIYRACNGGKGAAVKDGIKYAAVHGYTHILQVDADAQHCLEDTQKLITAAEAQPHAVICGRPVYNDDTPKARLYGRKITNFWLAINTLSMDIQDGMCGFRIYPLVPTIDVIREKNIGNYMDFDAELLVYLHRRGCVFIWIDTPITYASDGISHFRVWKDNVLISKMHARLFFNMLLNLPEILRNRRKRKLHG</sequence>